<evidence type="ECO:0000313" key="2">
    <source>
        <dbReference type="EMBL" id="GII97055.1"/>
    </source>
</evidence>
<comment type="caution">
    <text evidence="2">The sequence shown here is derived from an EMBL/GenBank/DDBJ whole genome shotgun (WGS) entry which is preliminary data.</text>
</comment>
<dbReference type="Gene3D" id="3.40.50.720">
    <property type="entry name" value="NAD(P)-binding Rossmann-like Domain"/>
    <property type="match status" value="1"/>
</dbReference>
<dbReference type="AlphaFoldDB" id="A0A919RQ99"/>
<feature type="domain" description="NAD-dependent epimerase/dehydratase" evidence="1">
    <location>
        <begin position="2"/>
        <end position="202"/>
    </location>
</feature>
<keyword evidence="3" id="KW-1185">Reference proteome</keyword>
<dbReference type="Pfam" id="PF01370">
    <property type="entry name" value="Epimerase"/>
    <property type="match status" value="1"/>
</dbReference>
<dbReference type="InterPro" id="IPR001509">
    <property type="entry name" value="Epimerase_deHydtase"/>
</dbReference>
<accession>A0A919RQ99</accession>
<evidence type="ECO:0000259" key="1">
    <source>
        <dbReference type="Pfam" id="PF01370"/>
    </source>
</evidence>
<dbReference type="InterPro" id="IPR036291">
    <property type="entry name" value="NAD(P)-bd_dom_sf"/>
</dbReference>
<proteinExistence type="predicted"/>
<name>A0A919RQ99_9ACTN</name>
<evidence type="ECO:0000313" key="3">
    <source>
        <dbReference type="Proteomes" id="UP000606172"/>
    </source>
</evidence>
<reference evidence="2" key="1">
    <citation type="submission" date="2021-01" db="EMBL/GenBank/DDBJ databases">
        <title>Whole genome shotgun sequence of Sinosporangium siamense NBRC 109515.</title>
        <authorList>
            <person name="Komaki H."/>
            <person name="Tamura T."/>
        </authorList>
    </citation>
    <scope>NUCLEOTIDE SEQUENCE</scope>
    <source>
        <strain evidence="2">NBRC 109515</strain>
    </source>
</reference>
<sequence>MLGGTEFLGRAVVSEALARGAHVTVFNRGRHEPPPGVVALRGDRTAPGGLAALAEGEWDHVVDTWSGRPVPVRDATRLLAGRAEGYAYISSRSVYTFPAPAYAAEDAPVVESSPGAGEDGGEVGYAEAKRGGELAAQAVFGDRALLVRAGLLVGPHENTGRLPWWLWRLSRGGAVPAPGPHDLDLQHIDARDLAAWTLDALGAGLGGAFNGVGPPGSTTMGELLETCLRVVRSDAELRWVEPEAVLAAGVEPWTALPIWMPPGPGHGGLHRGDVGKAVAAGLRLRPLEETVADTWAWCGGAPEAVANRKAGLDPAQESALLALSNGRP</sequence>
<gene>
    <name evidence="2" type="ORF">Ssi02_72860</name>
</gene>
<protein>
    <submittedName>
        <fullName evidence="2">Reductase</fullName>
    </submittedName>
</protein>
<dbReference type="SUPFAM" id="SSF51735">
    <property type="entry name" value="NAD(P)-binding Rossmann-fold domains"/>
    <property type="match status" value="1"/>
</dbReference>
<dbReference type="EMBL" id="BOOW01000054">
    <property type="protein sequence ID" value="GII97055.1"/>
    <property type="molecule type" value="Genomic_DNA"/>
</dbReference>
<dbReference type="Proteomes" id="UP000606172">
    <property type="component" value="Unassembled WGS sequence"/>
</dbReference>
<organism evidence="2 3">
    <name type="scientific">Sinosporangium siamense</name>
    <dbReference type="NCBI Taxonomy" id="1367973"/>
    <lineage>
        <taxon>Bacteria</taxon>
        <taxon>Bacillati</taxon>
        <taxon>Actinomycetota</taxon>
        <taxon>Actinomycetes</taxon>
        <taxon>Streptosporangiales</taxon>
        <taxon>Streptosporangiaceae</taxon>
        <taxon>Sinosporangium</taxon>
    </lineage>
</organism>